<sequence>MSTVHARHLHFDTFAGASGDMIIGALLDAGASFDRLQSDLEQLGLGGYTLSLRRVRRAAIDCAKFDVCLTDTSDAEAIPHRHPHEGHHEHHHPHPEPHHHEPHPPEPHHHGHRHGRGIREILALLDAANLNARVKARAAAIFRRLAEVEGRVHGIPPEDVHFHEVGAVDAIVDIVGACLCLEQLGVEHVTSSPLRVGFGFVACAHGRYPIPAPGTAELLKGVPFYAGDVEGEFTTPTGAAIITTLCRSYTRTPPFTVTHTGYGAGTRDTPGLPNALRVFLGTDGQPDERPDEETPSLQRISTLEANLDDQSPQELGYVLERLLAAGALDVFFTPVYMKKNRPAVLLSVLCCPADEERLTQLIFRETTTLGVRVRPALRHILPRRQVRVVTPDGEVEVKVATLADGTEKVSPEYEACRRLAEATGRPLQQVYAAAREAYEKQRTASAE</sequence>
<evidence type="ECO:0000256" key="3">
    <source>
        <dbReference type="SAM" id="MobiDB-lite"/>
    </source>
</evidence>
<feature type="compositionally biased region" description="Basic residues" evidence="3">
    <location>
        <begin position="80"/>
        <end position="93"/>
    </location>
</feature>
<gene>
    <name evidence="4" type="primary">larC</name>
    <name evidence="4" type="ORF">J8C05_09555</name>
</gene>
<dbReference type="Pfam" id="PF01969">
    <property type="entry name" value="Ni_insertion"/>
    <property type="match status" value="1"/>
</dbReference>
<evidence type="ECO:0000313" key="5">
    <source>
        <dbReference type="Proteomes" id="UP000677668"/>
    </source>
</evidence>
<protein>
    <recommendedName>
        <fullName evidence="2">Putative nickel insertion protein</fullName>
    </recommendedName>
</protein>
<evidence type="ECO:0000313" key="4">
    <source>
        <dbReference type="EMBL" id="QUV93609.1"/>
    </source>
</evidence>
<dbReference type="PANTHER" id="PTHR36566">
    <property type="entry name" value="NICKEL INSERTION PROTEIN-RELATED"/>
    <property type="match status" value="1"/>
</dbReference>
<comment type="similarity">
    <text evidence="2">Belongs to the LarC family.</text>
</comment>
<dbReference type="HAMAP" id="MF_01074">
    <property type="entry name" value="LarC"/>
    <property type="match status" value="1"/>
</dbReference>
<keyword evidence="1 2" id="KW-0533">Nickel</keyword>
<name>A0ABX8AY36_9BACT</name>
<accession>A0ABX8AY36</accession>
<dbReference type="InterPro" id="IPR002822">
    <property type="entry name" value="Ni_insertion"/>
</dbReference>
<keyword evidence="5" id="KW-1185">Reference proteome</keyword>
<proteinExistence type="inferred from homology"/>
<dbReference type="Proteomes" id="UP000677668">
    <property type="component" value="Chromosome 1"/>
</dbReference>
<dbReference type="PANTHER" id="PTHR36566:SF1">
    <property type="entry name" value="PYRIDINIUM-3,5-BISTHIOCARBOXYLIC ACID MONONUCLEOTIDE NICKEL INSERTION PROTEIN"/>
    <property type="match status" value="1"/>
</dbReference>
<dbReference type="Gene3D" id="3.10.20.300">
    <property type="entry name" value="mk0293 like domain"/>
    <property type="match status" value="1"/>
</dbReference>
<feature type="region of interest" description="Disordered" evidence="3">
    <location>
        <begin position="77"/>
        <end position="115"/>
    </location>
</feature>
<feature type="compositionally biased region" description="Basic and acidic residues" evidence="3">
    <location>
        <begin position="94"/>
        <end position="108"/>
    </location>
</feature>
<evidence type="ECO:0000256" key="1">
    <source>
        <dbReference type="ARBA" id="ARBA00022596"/>
    </source>
</evidence>
<dbReference type="Gene3D" id="3.30.70.1380">
    <property type="entry name" value="Transcriptional regulatory protein pf0864 domain like"/>
    <property type="match status" value="1"/>
</dbReference>
<dbReference type="RefSeq" id="WP_211421975.1">
    <property type="nucleotide sequence ID" value="NZ_CP072642.1"/>
</dbReference>
<keyword evidence="2" id="KW-0456">Lyase</keyword>
<dbReference type="EMBL" id="CP072642">
    <property type="protein sequence ID" value="QUV93609.1"/>
    <property type="molecule type" value="Genomic_DNA"/>
</dbReference>
<reference evidence="4 5" key="1">
    <citation type="submission" date="2021-03" db="EMBL/GenBank/DDBJ databases">
        <title>Genomic and phenotypic characterization of Chloracidobacterium isolates provides evidence for multiple species.</title>
        <authorList>
            <person name="Saini M.K."/>
            <person name="Costas A.M.G."/>
            <person name="Tank M."/>
            <person name="Bryant D.A."/>
        </authorList>
    </citation>
    <scope>NUCLEOTIDE SEQUENCE [LARGE SCALE GENOMIC DNA]</scope>
    <source>
        <strain evidence="4 5">N</strain>
    </source>
</reference>
<evidence type="ECO:0000256" key="2">
    <source>
        <dbReference type="HAMAP-Rule" id="MF_01074"/>
    </source>
</evidence>
<organism evidence="4 5">
    <name type="scientific">Chloracidobacterium sp. N</name>
    <dbReference type="NCBI Taxonomy" id="2821540"/>
    <lineage>
        <taxon>Bacteria</taxon>
        <taxon>Pseudomonadati</taxon>
        <taxon>Acidobacteriota</taxon>
        <taxon>Terriglobia</taxon>
        <taxon>Terriglobales</taxon>
        <taxon>Acidobacteriaceae</taxon>
        <taxon>Chloracidobacterium</taxon>
        <taxon>Chloracidobacterium aggregatum</taxon>
    </lineage>
</organism>
<dbReference type="NCBIfam" id="TIGR00299">
    <property type="entry name" value="nickel pincer cofactor biosynthesis protein LarC"/>
    <property type="match status" value="1"/>
</dbReference>